<protein>
    <submittedName>
        <fullName evidence="2">DUF72 domain-containing protein</fullName>
    </submittedName>
</protein>
<accession>A0ABT0YW23</accession>
<keyword evidence="3" id="KW-1185">Reference proteome</keyword>
<feature type="region of interest" description="Disordered" evidence="1">
    <location>
        <begin position="1"/>
        <end position="36"/>
    </location>
</feature>
<dbReference type="SUPFAM" id="SSF117396">
    <property type="entry name" value="TM1631-like"/>
    <property type="match status" value="1"/>
</dbReference>
<dbReference type="PANTHER" id="PTHR30348">
    <property type="entry name" value="UNCHARACTERIZED PROTEIN YECE"/>
    <property type="match status" value="1"/>
</dbReference>
<name>A0ABT0YW23_9BURK</name>
<dbReference type="PANTHER" id="PTHR30348:SF4">
    <property type="entry name" value="DUF72 DOMAIN-CONTAINING PROTEIN"/>
    <property type="match status" value="1"/>
</dbReference>
<dbReference type="RefSeq" id="WP_251780484.1">
    <property type="nucleotide sequence ID" value="NZ_JAMKFE010000015.1"/>
</dbReference>
<dbReference type="Proteomes" id="UP001165541">
    <property type="component" value="Unassembled WGS sequence"/>
</dbReference>
<gene>
    <name evidence="2" type="ORF">M8A51_20970</name>
</gene>
<dbReference type="Gene3D" id="3.20.20.410">
    <property type="entry name" value="Protein of unknown function UPF0759"/>
    <property type="match status" value="1"/>
</dbReference>
<evidence type="ECO:0000313" key="2">
    <source>
        <dbReference type="EMBL" id="MCM5682008.1"/>
    </source>
</evidence>
<reference evidence="2" key="1">
    <citation type="submission" date="2022-05" db="EMBL/GenBank/DDBJ databases">
        <title>Schlegelella sp. nov., isolated from mangrove soil.</title>
        <authorList>
            <person name="Liu Y."/>
            <person name="Ge X."/>
            <person name="Liu W."/>
        </authorList>
    </citation>
    <scope>NUCLEOTIDE SEQUENCE</scope>
    <source>
        <strain evidence="2">S2-27</strain>
    </source>
</reference>
<evidence type="ECO:0000313" key="3">
    <source>
        <dbReference type="Proteomes" id="UP001165541"/>
    </source>
</evidence>
<proteinExistence type="predicted"/>
<comment type="caution">
    <text evidence="2">The sequence shown here is derived from an EMBL/GenBank/DDBJ whole genome shotgun (WGS) entry which is preliminary data.</text>
</comment>
<organism evidence="2 3">
    <name type="scientific">Caldimonas mangrovi</name>
    <dbReference type="NCBI Taxonomy" id="2944811"/>
    <lineage>
        <taxon>Bacteria</taxon>
        <taxon>Pseudomonadati</taxon>
        <taxon>Pseudomonadota</taxon>
        <taxon>Betaproteobacteria</taxon>
        <taxon>Burkholderiales</taxon>
        <taxon>Sphaerotilaceae</taxon>
        <taxon>Caldimonas</taxon>
    </lineage>
</organism>
<evidence type="ECO:0000256" key="1">
    <source>
        <dbReference type="SAM" id="MobiDB-lite"/>
    </source>
</evidence>
<feature type="compositionally biased region" description="Pro residues" evidence="1">
    <location>
        <begin position="19"/>
        <end position="29"/>
    </location>
</feature>
<dbReference type="InterPro" id="IPR002763">
    <property type="entry name" value="DUF72"/>
</dbReference>
<dbReference type="Pfam" id="PF01904">
    <property type="entry name" value="DUF72"/>
    <property type="match status" value="1"/>
</dbReference>
<dbReference type="EMBL" id="JAMKFE010000015">
    <property type="protein sequence ID" value="MCM5682008.1"/>
    <property type="molecule type" value="Genomic_DNA"/>
</dbReference>
<sequence>MHPAAPQASLFESPEEHAPPPTAPAPAPPKARSESGDLIAADPGAELLALAGRLSPLVRFGTSSWYFPGWTGLVWGRDYAPSTLSRRGLTAYSRHPLLRCVSLDRSFYRPLEAATYADLAGQVPPGFRFVVKAPSLVTDATVRNPDNGKATSPNPLFLDGPSATDLFVRPALQGMGEALGVLVFQLSPLTLDWLSRPQALLERLDTMFATVRAAVATGTCRPLVALEIRDGELLGPELAALLKRHEVRYCLGLHDRMPPIEAQLPMLRALWPGPLVCRWNLLRGLKYEQARKRFEPFDRMQAPDPDTRHVLAKVVAATALAGHEVYVTINNKAEGSAPLSVFELAKAVLS</sequence>
<dbReference type="InterPro" id="IPR036520">
    <property type="entry name" value="UPF0759_sf"/>
</dbReference>